<keyword evidence="3" id="KW-0539">Nucleus</keyword>
<comment type="caution">
    <text evidence="5">The sequence shown here is derived from an EMBL/GenBank/DDBJ whole genome shotgun (WGS) entry which is preliminary data.</text>
</comment>
<proteinExistence type="predicted"/>
<reference evidence="5 6" key="1">
    <citation type="submission" date="2019-08" db="EMBL/GenBank/DDBJ databases">
        <title>Whole genome of Aphis craccivora.</title>
        <authorList>
            <person name="Voronova N.V."/>
            <person name="Shulinski R.S."/>
            <person name="Bandarenka Y.V."/>
            <person name="Zhorov D.G."/>
            <person name="Warner D."/>
        </authorList>
    </citation>
    <scope>NUCLEOTIDE SEQUENCE [LARGE SCALE GENOMIC DNA]</scope>
    <source>
        <strain evidence="5">180601</strain>
        <tissue evidence="5">Whole Body</tissue>
    </source>
</reference>
<sequence length="357" mass="41113">MLKNMGEIENPYLDTIYRQVVTEHFQSNEWREILINPEGTSTTLRNESTLPQSGGHCFKDIPNRFVFWCVLYDKLELVEYSLDMNLTENQVRIHFRHSPVLESGISVYETLESVVLLVPTACSCHRLTFPRPNHLENNNDNALLDSSIFSNFNVPSIDDPATFYSYNAKLSNPYSAASCLDQKHDAIFIIALQNNVMLYILVHPFQQDIYVYSLDNKCELKVWSIDKSIYIYIMDMKKMYAASTENGLRPHIIHKSFDNLLLLTIYLSLSESSTFVVLEPCTDHGMFKLQQTFNVRSPINSRLVDMSLYGNEIWCIWRTGKDTACVKSVNIRNGGWKDCSLDNNVVEQPIQYSSNPK</sequence>
<evidence type="ECO:0000313" key="6">
    <source>
        <dbReference type="Proteomes" id="UP000478052"/>
    </source>
</evidence>
<comment type="subcellular location">
    <subcellularLocation>
        <location evidence="1">Nucleus</location>
    </subcellularLocation>
</comment>
<accession>A0A6G0XE87</accession>
<evidence type="ECO:0000259" key="4">
    <source>
        <dbReference type="Pfam" id="PF11715"/>
    </source>
</evidence>
<dbReference type="GO" id="GO:0005643">
    <property type="term" value="C:nuclear pore"/>
    <property type="evidence" value="ECO:0007669"/>
    <property type="project" value="UniProtKB-ARBA"/>
</dbReference>
<organism evidence="5 6">
    <name type="scientific">Aphis craccivora</name>
    <name type="common">Cowpea aphid</name>
    <dbReference type="NCBI Taxonomy" id="307492"/>
    <lineage>
        <taxon>Eukaryota</taxon>
        <taxon>Metazoa</taxon>
        <taxon>Ecdysozoa</taxon>
        <taxon>Arthropoda</taxon>
        <taxon>Hexapoda</taxon>
        <taxon>Insecta</taxon>
        <taxon>Pterygota</taxon>
        <taxon>Neoptera</taxon>
        <taxon>Paraneoptera</taxon>
        <taxon>Hemiptera</taxon>
        <taxon>Sternorrhyncha</taxon>
        <taxon>Aphidomorpha</taxon>
        <taxon>Aphidoidea</taxon>
        <taxon>Aphididae</taxon>
        <taxon>Aphidini</taxon>
        <taxon>Aphis</taxon>
        <taxon>Aphis</taxon>
    </lineage>
</organism>
<name>A0A6G0XE87_APHCR</name>
<dbReference type="AlphaFoldDB" id="A0A6G0XE87"/>
<evidence type="ECO:0000256" key="1">
    <source>
        <dbReference type="ARBA" id="ARBA00004123"/>
    </source>
</evidence>
<dbReference type="PANTHER" id="PTHR21286:SF0">
    <property type="entry name" value="NUCLEAR PORE COMPLEX PROTEIN NUP160"/>
    <property type="match status" value="1"/>
</dbReference>
<gene>
    <name evidence="5" type="ORF">FWK35_00030273</name>
</gene>
<dbReference type="OrthoDB" id="67716at2759"/>
<dbReference type="GO" id="GO:0017056">
    <property type="term" value="F:structural constituent of nuclear pore"/>
    <property type="evidence" value="ECO:0007669"/>
    <property type="project" value="TreeGrafter"/>
</dbReference>
<keyword evidence="6" id="KW-1185">Reference proteome</keyword>
<dbReference type="Pfam" id="PF11715">
    <property type="entry name" value="Beta-prop_Nup120_160"/>
    <property type="match status" value="1"/>
</dbReference>
<evidence type="ECO:0000256" key="3">
    <source>
        <dbReference type="ARBA" id="ARBA00023242"/>
    </source>
</evidence>
<dbReference type="Proteomes" id="UP000478052">
    <property type="component" value="Unassembled WGS sequence"/>
</dbReference>
<evidence type="ECO:0000256" key="2">
    <source>
        <dbReference type="ARBA" id="ARBA00022448"/>
    </source>
</evidence>
<feature type="domain" description="Nucleoporin Nup120/160 beta-propeller" evidence="4">
    <location>
        <begin position="64"/>
        <end position="199"/>
    </location>
</feature>
<evidence type="ECO:0000313" key="5">
    <source>
        <dbReference type="EMBL" id="KAF0738385.1"/>
    </source>
</evidence>
<dbReference type="InterPro" id="IPR059141">
    <property type="entry name" value="Beta-prop_Nup120_160"/>
</dbReference>
<keyword evidence="2" id="KW-0813">Transport</keyword>
<dbReference type="PANTHER" id="PTHR21286">
    <property type="entry name" value="NUCLEAR PORE COMPLEX PROTEIN NUP160"/>
    <property type="match status" value="1"/>
</dbReference>
<protein>
    <submittedName>
        <fullName evidence="5">Nuclear pore complex protein Nup160-like</fullName>
    </submittedName>
</protein>
<dbReference type="EMBL" id="VUJU01007925">
    <property type="protein sequence ID" value="KAF0738385.1"/>
    <property type="molecule type" value="Genomic_DNA"/>
</dbReference>
<dbReference type="InterPro" id="IPR021717">
    <property type="entry name" value="Nucleoporin_Nup160"/>
</dbReference>